<reference evidence="3" key="1">
    <citation type="journal article" date="2010" name="Genome Biol.">
        <title>Genome sequence of the necrotrophic plant pathogen Pythium ultimum reveals original pathogenicity mechanisms and effector repertoire.</title>
        <authorList>
            <person name="Levesque C.A."/>
            <person name="Brouwer H."/>
            <person name="Cano L."/>
            <person name="Hamilton J.P."/>
            <person name="Holt C."/>
            <person name="Huitema E."/>
            <person name="Raffaele S."/>
            <person name="Robideau G.P."/>
            <person name="Thines M."/>
            <person name="Win J."/>
            <person name="Zerillo M.M."/>
            <person name="Beakes G.W."/>
            <person name="Boore J.L."/>
            <person name="Busam D."/>
            <person name="Dumas B."/>
            <person name="Ferriera S."/>
            <person name="Fuerstenberg S.I."/>
            <person name="Gachon C.M."/>
            <person name="Gaulin E."/>
            <person name="Govers F."/>
            <person name="Grenville-Briggs L."/>
            <person name="Horner N."/>
            <person name="Hostetler J."/>
            <person name="Jiang R.H."/>
            <person name="Johnson J."/>
            <person name="Krajaejun T."/>
            <person name="Lin H."/>
            <person name="Meijer H.J."/>
            <person name="Moore B."/>
            <person name="Morris P."/>
            <person name="Phuntmart V."/>
            <person name="Puiu D."/>
            <person name="Shetty J."/>
            <person name="Stajich J.E."/>
            <person name="Tripathy S."/>
            <person name="Wawra S."/>
            <person name="van West P."/>
            <person name="Whitty B.R."/>
            <person name="Coutinho P.M."/>
            <person name="Henrissat B."/>
            <person name="Martin F."/>
            <person name="Thomas P.D."/>
            <person name="Tyler B.M."/>
            <person name="De Vries R.P."/>
            <person name="Kamoun S."/>
            <person name="Yandell M."/>
            <person name="Tisserat N."/>
            <person name="Buell C.R."/>
        </authorList>
    </citation>
    <scope>NUCLEOTIDE SEQUENCE</scope>
    <source>
        <strain evidence="3">DAOM:BR144</strain>
    </source>
</reference>
<feature type="compositionally biased region" description="Low complexity" evidence="1">
    <location>
        <begin position="18"/>
        <end position="38"/>
    </location>
</feature>
<sequence length="320" mass="35206">MGNRASSPSKKRVKGPKRGVVGEANAVVASVASASAASPETGLRPTSSPNDVKSSLTTAATATPQDGDDDELQEGENNQLEGDGEQNEEEDPLQYFRRLTRSYSSRSSSNNDEASTNTEHQDLFMTYTQALLLKEGGEYAAASTLLRLVSSYKSLQVEAHYHLAQCLLMLDPELQCFADEILACLERVCDSRSSEVDETSCWQEMKSESTELLAHMLLSRGEMERASRLYVVLRDSLDEGGNQAYEDQESVLQFQLAFCAFSQTQLETAHQELTRVSCRKTLPLVHADALGAQSMLRRTTTHSVRRKRMRHAEPCGGSAA</sequence>
<dbReference type="HOGENOM" id="CLU_870111_0_0_1"/>
<reference evidence="2" key="3">
    <citation type="submission" date="2015-02" db="UniProtKB">
        <authorList>
            <consortium name="EnsemblProtists"/>
        </authorList>
    </citation>
    <scope>IDENTIFICATION</scope>
    <source>
        <strain evidence="2">DAOM BR144</strain>
    </source>
</reference>
<reference evidence="3" key="2">
    <citation type="submission" date="2010-04" db="EMBL/GenBank/DDBJ databases">
        <authorList>
            <person name="Buell R."/>
            <person name="Hamilton J."/>
            <person name="Hostetler J."/>
        </authorList>
    </citation>
    <scope>NUCLEOTIDE SEQUENCE [LARGE SCALE GENOMIC DNA]</scope>
    <source>
        <strain evidence="3">DAOM:BR144</strain>
    </source>
</reference>
<feature type="region of interest" description="Disordered" evidence="1">
    <location>
        <begin position="1"/>
        <end position="91"/>
    </location>
</feature>
<dbReference type="EnsemblProtists" id="PYU1_T014844">
    <property type="protein sequence ID" value="PYU1_T014844"/>
    <property type="gene ID" value="PYU1_G014813"/>
</dbReference>
<dbReference type="Proteomes" id="UP000019132">
    <property type="component" value="Unassembled WGS sequence"/>
</dbReference>
<dbReference type="VEuPathDB" id="FungiDB:PYU1_G014813"/>
<name>K3XC95_GLOUD</name>
<dbReference type="eggNOG" id="ENOG502T2WW">
    <property type="taxonomic scope" value="Eukaryota"/>
</dbReference>
<proteinExistence type="predicted"/>
<feature type="compositionally biased region" description="Polar residues" evidence="1">
    <location>
        <begin position="44"/>
        <end position="64"/>
    </location>
</feature>
<protein>
    <submittedName>
        <fullName evidence="2">Uncharacterized protein</fullName>
    </submittedName>
</protein>
<dbReference type="EMBL" id="ADOS01001592">
    <property type="status" value="NOT_ANNOTATED_CDS"/>
    <property type="molecule type" value="Genomic_DNA"/>
</dbReference>
<dbReference type="AlphaFoldDB" id="K3XC95"/>
<feature type="compositionally biased region" description="Acidic residues" evidence="1">
    <location>
        <begin position="82"/>
        <end position="91"/>
    </location>
</feature>
<evidence type="ECO:0000256" key="1">
    <source>
        <dbReference type="SAM" id="MobiDB-lite"/>
    </source>
</evidence>
<feature type="region of interest" description="Disordered" evidence="1">
    <location>
        <begin position="299"/>
        <end position="320"/>
    </location>
</feature>
<evidence type="ECO:0000313" key="3">
    <source>
        <dbReference type="Proteomes" id="UP000019132"/>
    </source>
</evidence>
<feature type="compositionally biased region" description="Basic residues" evidence="1">
    <location>
        <begin position="299"/>
        <end position="310"/>
    </location>
</feature>
<keyword evidence="3" id="KW-1185">Reference proteome</keyword>
<organism evidence="2 3">
    <name type="scientific">Globisporangium ultimum (strain ATCC 200006 / CBS 805.95 / DAOM BR144)</name>
    <name type="common">Pythium ultimum</name>
    <dbReference type="NCBI Taxonomy" id="431595"/>
    <lineage>
        <taxon>Eukaryota</taxon>
        <taxon>Sar</taxon>
        <taxon>Stramenopiles</taxon>
        <taxon>Oomycota</taxon>
        <taxon>Peronosporomycetes</taxon>
        <taxon>Pythiales</taxon>
        <taxon>Pythiaceae</taxon>
        <taxon>Globisporangium</taxon>
    </lineage>
</organism>
<accession>K3XC95</accession>
<evidence type="ECO:0000313" key="2">
    <source>
        <dbReference type="EnsemblProtists" id="PYU1_T014844"/>
    </source>
</evidence>
<dbReference type="InParanoid" id="K3XC95"/>